<dbReference type="Pfam" id="PF19462">
    <property type="entry name" value="DUF5999"/>
    <property type="match status" value="1"/>
</dbReference>
<dbReference type="EMBL" id="BAAAGU010000009">
    <property type="protein sequence ID" value="GAA0637908.1"/>
    <property type="molecule type" value="Genomic_DNA"/>
</dbReference>
<keyword evidence="3" id="KW-1185">Reference proteome</keyword>
<protein>
    <submittedName>
        <fullName evidence="2">Uncharacterized protein</fullName>
    </submittedName>
</protein>
<comment type="caution">
    <text evidence="2">The sequence shown here is derived from an EMBL/GenBank/DDBJ whole genome shotgun (WGS) entry which is preliminary data.</text>
</comment>
<feature type="region of interest" description="Disordered" evidence="1">
    <location>
        <begin position="1"/>
        <end position="43"/>
    </location>
</feature>
<evidence type="ECO:0000313" key="3">
    <source>
        <dbReference type="Proteomes" id="UP001500724"/>
    </source>
</evidence>
<gene>
    <name evidence="2" type="ORF">GCM10009535_12990</name>
</gene>
<accession>A0ABN1HCQ2</accession>
<dbReference type="InterPro" id="IPR046041">
    <property type="entry name" value="DUF5999"/>
</dbReference>
<feature type="compositionally biased region" description="Polar residues" evidence="1">
    <location>
        <begin position="1"/>
        <end position="18"/>
    </location>
</feature>
<dbReference type="Proteomes" id="UP001500724">
    <property type="component" value="Unassembled WGS sequence"/>
</dbReference>
<reference evidence="2 3" key="1">
    <citation type="journal article" date="2019" name="Int. J. Syst. Evol. Microbiol.">
        <title>The Global Catalogue of Microorganisms (GCM) 10K type strain sequencing project: providing services to taxonomists for standard genome sequencing and annotation.</title>
        <authorList>
            <consortium name="The Broad Institute Genomics Platform"/>
            <consortium name="The Broad Institute Genome Sequencing Center for Infectious Disease"/>
            <person name="Wu L."/>
            <person name="Ma J."/>
        </authorList>
    </citation>
    <scope>NUCLEOTIDE SEQUENCE [LARGE SCALE GENOMIC DNA]</scope>
    <source>
        <strain evidence="2 3">JCM 10367</strain>
    </source>
</reference>
<sequence length="93" mass="10053">MNNASSRATDTTANPQVTTERENPAMCQHQPPCPSADSADRESARLVAHHPEQGWSLLCNGVVLFEDTGELLPDGRIIAPQRPRSTAQVMTTA</sequence>
<organism evidence="2 3">
    <name type="scientific">Streptomyces thermocarboxydovorans</name>
    <dbReference type="NCBI Taxonomy" id="59298"/>
    <lineage>
        <taxon>Bacteria</taxon>
        <taxon>Bacillati</taxon>
        <taxon>Actinomycetota</taxon>
        <taxon>Actinomycetes</taxon>
        <taxon>Kitasatosporales</taxon>
        <taxon>Streptomycetaceae</taxon>
        <taxon>Streptomyces</taxon>
    </lineage>
</organism>
<name>A0ABN1HCQ2_9ACTN</name>
<evidence type="ECO:0000256" key="1">
    <source>
        <dbReference type="SAM" id="MobiDB-lite"/>
    </source>
</evidence>
<evidence type="ECO:0000313" key="2">
    <source>
        <dbReference type="EMBL" id="GAA0637908.1"/>
    </source>
</evidence>
<proteinExistence type="predicted"/>